<accession>A0A2S0N3N8</accession>
<evidence type="ECO:0000313" key="2">
    <source>
        <dbReference type="Proteomes" id="UP000239326"/>
    </source>
</evidence>
<evidence type="ECO:0008006" key="3">
    <source>
        <dbReference type="Google" id="ProtNLM"/>
    </source>
</evidence>
<dbReference type="KEGG" id="simp:C6571_17130"/>
<keyword evidence="2" id="KW-1185">Reference proteome</keyword>
<protein>
    <recommendedName>
        <fullName evidence="3">Twin-arginine translocation pathway signal protein</fullName>
    </recommendedName>
</protein>
<reference evidence="1 2" key="1">
    <citation type="submission" date="2018-03" db="EMBL/GenBank/DDBJ databases">
        <title>Genome sequencing of Simplicispira sp.</title>
        <authorList>
            <person name="Kim S.-J."/>
            <person name="Heo J."/>
            <person name="Kwon S.-W."/>
        </authorList>
    </citation>
    <scope>NUCLEOTIDE SEQUENCE [LARGE SCALE GENOMIC DNA]</scope>
    <source>
        <strain evidence="1 2">SC1-8</strain>
    </source>
</reference>
<dbReference type="OrthoDB" id="329761at2"/>
<name>A0A2S0N3N8_9BURK</name>
<dbReference type="RefSeq" id="WP_106447763.1">
    <property type="nucleotide sequence ID" value="NZ_CP027669.1"/>
</dbReference>
<proteinExistence type="predicted"/>
<sequence length="168" mass="17498">MQRRSLLKLSLVSGVVLALAGGAAVLLQPGLEQGRLSASARELFTSLGRAILQGTLPADAQARSRALAGMVDRMDALVANLPPTVQAELSQLVGLLCTAPGRLGLAGLVPAWADASEAQVQAALESMRFSSLTLRQQAYLALHEMVGGAYFSDESTWASVGYPGPLVL</sequence>
<organism evidence="1 2">
    <name type="scientific">Simplicispira suum</name>
    <dbReference type="NCBI Taxonomy" id="2109915"/>
    <lineage>
        <taxon>Bacteria</taxon>
        <taxon>Pseudomonadati</taxon>
        <taxon>Pseudomonadota</taxon>
        <taxon>Betaproteobacteria</taxon>
        <taxon>Burkholderiales</taxon>
        <taxon>Comamonadaceae</taxon>
        <taxon>Simplicispira</taxon>
    </lineage>
</organism>
<evidence type="ECO:0000313" key="1">
    <source>
        <dbReference type="EMBL" id="AVO42788.1"/>
    </source>
</evidence>
<dbReference type="AlphaFoldDB" id="A0A2S0N3N8"/>
<gene>
    <name evidence="1" type="ORF">C6571_17130</name>
</gene>
<dbReference type="Proteomes" id="UP000239326">
    <property type="component" value="Chromosome"/>
</dbReference>
<dbReference type="EMBL" id="CP027669">
    <property type="protein sequence ID" value="AVO42788.1"/>
    <property type="molecule type" value="Genomic_DNA"/>
</dbReference>